<evidence type="ECO:0000256" key="6">
    <source>
        <dbReference type="SAM" id="Phobius"/>
    </source>
</evidence>
<organism evidence="9 10">
    <name type="scientific">Luteimonas salinilitoris</name>
    <dbReference type="NCBI Taxonomy" id="3237697"/>
    <lineage>
        <taxon>Bacteria</taxon>
        <taxon>Pseudomonadati</taxon>
        <taxon>Pseudomonadota</taxon>
        <taxon>Gammaproteobacteria</taxon>
        <taxon>Lysobacterales</taxon>
        <taxon>Lysobacteraceae</taxon>
        <taxon>Luteimonas</taxon>
    </lineage>
</organism>
<evidence type="ECO:0000256" key="5">
    <source>
        <dbReference type="SAM" id="Coils"/>
    </source>
</evidence>
<dbReference type="Pfam" id="PF02518">
    <property type="entry name" value="HATPase_c"/>
    <property type="match status" value="1"/>
</dbReference>
<feature type="modified residue" description="4-aspartylphosphate" evidence="4">
    <location>
        <position position="506"/>
    </location>
</feature>
<keyword evidence="6" id="KW-0812">Transmembrane</keyword>
<dbReference type="EC" id="2.7.13.3" evidence="2"/>
<evidence type="ECO:0000259" key="8">
    <source>
        <dbReference type="PROSITE" id="PS50110"/>
    </source>
</evidence>
<feature type="domain" description="Response regulatory" evidence="8">
    <location>
        <begin position="456"/>
        <end position="576"/>
    </location>
</feature>
<dbReference type="SMART" id="SM00387">
    <property type="entry name" value="HATPase_c"/>
    <property type="match status" value="1"/>
</dbReference>
<evidence type="ECO:0000313" key="9">
    <source>
        <dbReference type="EMBL" id="MEZ0476694.1"/>
    </source>
</evidence>
<dbReference type="Gene3D" id="1.10.287.130">
    <property type="match status" value="1"/>
</dbReference>
<keyword evidence="3 4" id="KW-0597">Phosphoprotein</keyword>
<evidence type="ECO:0000256" key="1">
    <source>
        <dbReference type="ARBA" id="ARBA00000085"/>
    </source>
</evidence>
<comment type="catalytic activity">
    <reaction evidence="1">
        <text>ATP + protein L-histidine = ADP + protein N-phospho-L-histidine.</text>
        <dbReference type="EC" id="2.7.13.3"/>
    </reaction>
</comment>
<feature type="domain" description="Histidine kinase" evidence="7">
    <location>
        <begin position="238"/>
        <end position="443"/>
    </location>
</feature>
<dbReference type="RefSeq" id="WP_370565780.1">
    <property type="nucleotide sequence ID" value="NZ_JBFWIB010000026.1"/>
</dbReference>
<comment type="caution">
    <text evidence="9">The sequence shown here is derived from an EMBL/GenBank/DDBJ whole genome shotgun (WGS) entry which is preliminary data.</text>
</comment>
<dbReference type="Gene3D" id="3.40.50.2300">
    <property type="match status" value="1"/>
</dbReference>
<gene>
    <name evidence="9" type="ORF">AB6713_19090</name>
</gene>
<dbReference type="SUPFAM" id="SSF55874">
    <property type="entry name" value="ATPase domain of HSP90 chaperone/DNA topoisomerase II/histidine kinase"/>
    <property type="match status" value="1"/>
</dbReference>
<name>A0ABV4HVA2_9GAMM</name>
<feature type="coiled-coil region" evidence="5">
    <location>
        <begin position="192"/>
        <end position="226"/>
    </location>
</feature>
<dbReference type="InterPro" id="IPR004358">
    <property type="entry name" value="Sig_transdc_His_kin-like_C"/>
</dbReference>
<dbReference type="Gene3D" id="3.30.565.10">
    <property type="entry name" value="Histidine kinase-like ATPase, C-terminal domain"/>
    <property type="match status" value="1"/>
</dbReference>
<dbReference type="InterPro" id="IPR036890">
    <property type="entry name" value="HATPase_C_sf"/>
</dbReference>
<feature type="transmembrane region" description="Helical" evidence="6">
    <location>
        <begin position="32"/>
        <end position="53"/>
    </location>
</feature>
<dbReference type="SUPFAM" id="SSF47384">
    <property type="entry name" value="Homodimeric domain of signal transducing histidine kinase"/>
    <property type="match status" value="1"/>
</dbReference>
<keyword evidence="9" id="KW-0067">ATP-binding</keyword>
<evidence type="ECO:0000313" key="10">
    <source>
        <dbReference type="Proteomes" id="UP001566331"/>
    </source>
</evidence>
<dbReference type="SUPFAM" id="SSF52172">
    <property type="entry name" value="CheY-like"/>
    <property type="match status" value="1"/>
</dbReference>
<feature type="transmembrane region" description="Helical" evidence="6">
    <location>
        <begin position="171"/>
        <end position="190"/>
    </location>
</feature>
<evidence type="ECO:0000256" key="3">
    <source>
        <dbReference type="ARBA" id="ARBA00022553"/>
    </source>
</evidence>
<dbReference type="EMBL" id="JBFWIC010000046">
    <property type="protein sequence ID" value="MEZ0476694.1"/>
    <property type="molecule type" value="Genomic_DNA"/>
</dbReference>
<accession>A0ABV4HVA2</accession>
<evidence type="ECO:0000256" key="2">
    <source>
        <dbReference type="ARBA" id="ARBA00012438"/>
    </source>
</evidence>
<dbReference type="PANTHER" id="PTHR43065:SF42">
    <property type="entry name" value="TWO-COMPONENT SENSOR PPRA"/>
    <property type="match status" value="1"/>
</dbReference>
<dbReference type="PROSITE" id="PS50110">
    <property type="entry name" value="RESPONSE_REGULATORY"/>
    <property type="match status" value="1"/>
</dbReference>
<dbReference type="Proteomes" id="UP001566331">
    <property type="component" value="Unassembled WGS sequence"/>
</dbReference>
<proteinExistence type="predicted"/>
<feature type="transmembrane region" description="Helical" evidence="6">
    <location>
        <begin position="88"/>
        <end position="108"/>
    </location>
</feature>
<protein>
    <recommendedName>
        <fullName evidence="2">histidine kinase</fullName>
        <ecNumber evidence="2">2.7.13.3</ecNumber>
    </recommendedName>
</protein>
<reference evidence="9 10" key="1">
    <citation type="submission" date="2024-07" db="EMBL/GenBank/DDBJ databases">
        <title>Luteimonas salilacus sp. nov., isolated from the shore soil of Salt Lake in Tibet of China.</title>
        <authorList>
            <person name="Zhang X."/>
            <person name="Li A."/>
        </authorList>
    </citation>
    <scope>NUCLEOTIDE SEQUENCE [LARGE SCALE GENOMIC DNA]</scope>
    <source>
        <strain evidence="9 10">B3-2-R+30</strain>
    </source>
</reference>
<dbReference type="PROSITE" id="PS50109">
    <property type="entry name" value="HIS_KIN"/>
    <property type="match status" value="1"/>
</dbReference>
<dbReference type="InterPro" id="IPR005467">
    <property type="entry name" value="His_kinase_dom"/>
</dbReference>
<dbReference type="InterPro" id="IPR003661">
    <property type="entry name" value="HisK_dim/P_dom"/>
</dbReference>
<dbReference type="GO" id="GO:0005524">
    <property type="term" value="F:ATP binding"/>
    <property type="evidence" value="ECO:0007669"/>
    <property type="project" value="UniProtKB-KW"/>
</dbReference>
<evidence type="ECO:0000259" key="7">
    <source>
        <dbReference type="PROSITE" id="PS50109"/>
    </source>
</evidence>
<keyword evidence="10" id="KW-1185">Reference proteome</keyword>
<dbReference type="PRINTS" id="PR00344">
    <property type="entry name" value="BCTRLSENSOR"/>
</dbReference>
<dbReference type="SMART" id="SM00388">
    <property type="entry name" value="HisKA"/>
    <property type="match status" value="1"/>
</dbReference>
<dbReference type="PANTHER" id="PTHR43065">
    <property type="entry name" value="SENSOR HISTIDINE KINASE"/>
    <property type="match status" value="1"/>
</dbReference>
<dbReference type="InterPro" id="IPR001789">
    <property type="entry name" value="Sig_transdc_resp-reg_receiver"/>
</dbReference>
<keyword evidence="5" id="KW-0175">Coiled coil</keyword>
<dbReference type="InterPro" id="IPR003594">
    <property type="entry name" value="HATPase_dom"/>
</dbReference>
<evidence type="ECO:0000256" key="4">
    <source>
        <dbReference type="PROSITE-ProRule" id="PRU00169"/>
    </source>
</evidence>
<dbReference type="InterPro" id="IPR011006">
    <property type="entry name" value="CheY-like_superfamily"/>
</dbReference>
<feature type="transmembrane region" description="Helical" evidence="6">
    <location>
        <begin position="65"/>
        <end position="81"/>
    </location>
</feature>
<feature type="transmembrane region" description="Helical" evidence="6">
    <location>
        <begin position="138"/>
        <end position="159"/>
    </location>
</feature>
<keyword evidence="9" id="KW-0547">Nucleotide-binding</keyword>
<dbReference type="InterPro" id="IPR036097">
    <property type="entry name" value="HisK_dim/P_sf"/>
</dbReference>
<keyword evidence="6" id="KW-0472">Membrane</keyword>
<sequence>MTAQDTPLGLRQRLIGWLTHVPVARQDRRNAWMLQLLLIVAGAMAVSIAVASWSGAGAVGDGERWGALAIGAYAWTCFVLLRRGRFRLSAALTIAGGLLLIALSYQAYGLRAQSGLQTTHVMPLLFAGLLLGRSAVWWTALATAGALAIGALADLGHATNAAAASEVLPNLLLSCMSFLVLAMILDRLILSSQRAIERSRELDALCVELEREIDEKEHAYARLLQTQRMEAIGRLATGVAHDFNNILSVIAGLATSPRAQGDDADATLSRIQRAAQRGAVVTRRLLSFGRTQVRLVSTFDLAEAIEEMRPLLLPMFPRAIRARLDTPPPGLLVTADRDELELALLNIAANACDAMPQGGRFALSIEADGGHALIRVEDTGSGMTPDVRARLFEPFFTTKPKDKGTGIGMAIVHRFVADSGGGIDVDSAPGEGTRIRLRLPLAVPECDAGQAAEAPRVLLVTGDAALARHATATLAARGCRVIEARRGGEAIAQVLQSTAIDVVIADHDLADTDGLVLLRQLGNMLGKARRVLISDRSPAGPSGDPAASDDLDDSGILRVRRPFTGEQLLATLPAIPADGGAACGR</sequence>
<keyword evidence="6" id="KW-1133">Transmembrane helix</keyword>